<evidence type="ECO:0000313" key="2">
    <source>
        <dbReference type="EMBL" id="KAF2763028.1"/>
    </source>
</evidence>
<sequence>MSRRISQFSVSGSISKTRLYCYWRKRRNNDTHGFRSESRLDKSGLQGAYAGAQHWIVDEYVPRLSRSRVGGIRKYSEDNASTHSRENDWHELRRRRLAIWKRMLDEDPYKAVFGPSNSALNGKGWTHPLWNHIPKWMQEEFGIEQPTQQRRESTVKPDIVTNYNNSEESPKNDIRPTDRRADLGSEATPTEVPRTNKANNSECQYLYDPISGRMVMKNASTQSQMVSGKIGIDLDSADLPIKPYQSKINIIATDELTNSSTQQDRQTSTKHATTSHTQTSASTSTSLYSSAAGIQEVPQRQKKESEPTDQTDLSPFYSVGKSRTPTSTSSKLSSLPQDDIDFLQTEDIRSRIAYLRKRMETREQQTSKVTTADLEQRFDQLHKRQPVEAIEKPDMEYESRIKKSENAATETHATSNEELQLRDEKEQGSANATRLTTALQRMREHRGLQTRQSTMTGPADVSAYEAGNLPVPGFSLPRELSDLCRQMVKQTRQVESFIADLGLQIYQPSQTRELSKLDDQRDQLRGLLTDSESFITARKDINQRLFKIQAEIQQSLCSLKHMPAENYFDLQKARDLFLKHVQDDLSVLMKASERLKQLKGGLTGRFRLGTSEGTYPSMQGDGPISFKGLESYDIQHMSHLVQLEPLDSASREKSPAPITQAEKSVDGFSDGFDPFLARRLKNYEIQGRHKPRDYETQAPSVDPPDAAVESHDSAQDNLTRELEKYERSCTSSIRDGKDDLRAGLKDEMRESVTPGSDTSSIQLPSQAWDTSKQSGASMNTSPEHLRGVYNRYKQVRRQRHKLYKLCAKQGLLQPKLQQKGNLAKLYDHDTHMDARKLPLAQLSPGPTNLLTIPSLTSLKLITTGRSPRSPMAVIDLTSVTYSTSPTLSFEQAARRLHKPFRFVLHLSPDYSIVDAKPNLLVLRKNSSPEFKLDTEASTVSPASAREERERARNVNPVDGTTVPLPQLPQSPSGNFASLTGFVSFHQGAGREDGREEEREKRDVIRETREEGRGRKETRGGGVSRVFVAGITGATVCYVAGVLGELLR</sequence>
<feature type="region of interest" description="Disordered" evidence="1">
    <location>
        <begin position="986"/>
        <end position="1019"/>
    </location>
</feature>
<feature type="compositionally biased region" description="Basic and acidic residues" evidence="1">
    <location>
        <begin position="988"/>
        <end position="1018"/>
    </location>
</feature>
<dbReference type="GeneID" id="54488899"/>
<dbReference type="RefSeq" id="XP_033605479.1">
    <property type="nucleotide sequence ID" value="XM_033747845.1"/>
</dbReference>
<accession>A0A6A6WLK0</accession>
<protein>
    <submittedName>
        <fullName evidence="2">Uncharacterized protein</fullName>
    </submittedName>
</protein>
<gene>
    <name evidence="2" type="ORF">EJ05DRAFT_506669</name>
</gene>
<feature type="compositionally biased region" description="Polar residues" evidence="1">
    <location>
        <begin position="406"/>
        <end position="418"/>
    </location>
</feature>
<feature type="region of interest" description="Disordered" evidence="1">
    <location>
        <begin position="684"/>
        <end position="783"/>
    </location>
</feature>
<dbReference type="OrthoDB" id="3946750at2759"/>
<dbReference type="Proteomes" id="UP000799437">
    <property type="component" value="Unassembled WGS sequence"/>
</dbReference>
<organism evidence="2 3">
    <name type="scientific">Pseudovirgaria hyperparasitica</name>
    <dbReference type="NCBI Taxonomy" id="470096"/>
    <lineage>
        <taxon>Eukaryota</taxon>
        <taxon>Fungi</taxon>
        <taxon>Dikarya</taxon>
        <taxon>Ascomycota</taxon>
        <taxon>Pezizomycotina</taxon>
        <taxon>Dothideomycetes</taxon>
        <taxon>Dothideomycetes incertae sedis</taxon>
        <taxon>Acrospermales</taxon>
        <taxon>Acrospermaceae</taxon>
        <taxon>Pseudovirgaria</taxon>
    </lineage>
</organism>
<keyword evidence="3" id="KW-1185">Reference proteome</keyword>
<evidence type="ECO:0000256" key="1">
    <source>
        <dbReference type="SAM" id="MobiDB-lite"/>
    </source>
</evidence>
<feature type="region of interest" description="Disordered" evidence="1">
    <location>
        <begin position="399"/>
        <end position="431"/>
    </location>
</feature>
<proteinExistence type="predicted"/>
<reference evidence="2" key="1">
    <citation type="journal article" date="2020" name="Stud. Mycol.">
        <title>101 Dothideomycetes genomes: a test case for predicting lifestyles and emergence of pathogens.</title>
        <authorList>
            <person name="Haridas S."/>
            <person name="Albert R."/>
            <person name="Binder M."/>
            <person name="Bloem J."/>
            <person name="Labutti K."/>
            <person name="Salamov A."/>
            <person name="Andreopoulos B."/>
            <person name="Baker S."/>
            <person name="Barry K."/>
            <person name="Bills G."/>
            <person name="Bluhm B."/>
            <person name="Cannon C."/>
            <person name="Castanera R."/>
            <person name="Culley D."/>
            <person name="Daum C."/>
            <person name="Ezra D."/>
            <person name="Gonzalez J."/>
            <person name="Henrissat B."/>
            <person name="Kuo A."/>
            <person name="Liang C."/>
            <person name="Lipzen A."/>
            <person name="Lutzoni F."/>
            <person name="Magnuson J."/>
            <person name="Mondo S."/>
            <person name="Nolan M."/>
            <person name="Ohm R."/>
            <person name="Pangilinan J."/>
            <person name="Park H.-J."/>
            <person name="Ramirez L."/>
            <person name="Alfaro M."/>
            <person name="Sun H."/>
            <person name="Tritt A."/>
            <person name="Yoshinaga Y."/>
            <person name="Zwiers L.-H."/>
            <person name="Turgeon B."/>
            <person name="Goodwin S."/>
            <person name="Spatafora J."/>
            <person name="Crous P."/>
            <person name="Grigoriev I."/>
        </authorList>
    </citation>
    <scope>NUCLEOTIDE SEQUENCE</scope>
    <source>
        <strain evidence="2">CBS 121739</strain>
    </source>
</reference>
<feature type="compositionally biased region" description="Polar residues" evidence="1">
    <location>
        <begin position="753"/>
        <end position="782"/>
    </location>
</feature>
<feature type="compositionally biased region" description="Low complexity" evidence="1">
    <location>
        <begin position="269"/>
        <end position="292"/>
    </location>
</feature>
<evidence type="ECO:0000313" key="3">
    <source>
        <dbReference type="Proteomes" id="UP000799437"/>
    </source>
</evidence>
<feature type="region of interest" description="Disordered" evidence="1">
    <location>
        <begin position="931"/>
        <end position="968"/>
    </location>
</feature>
<feature type="compositionally biased region" description="Basic and acidic residues" evidence="1">
    <location>
        <begin position="168"/>
        <end position="183"/>
    </location>
</feature>
<dbReference type="EMBL" id="ML996565">
    <property type="protein sequence ID" value="KAF2763028.1"/>
    <property type="molecule type" value="Genomic_DNA"/>
</dbReference>
<name>A0A6A6WLK0_9PEZI</name>
<feature type="compositionally biased region" description="Basic and acidic residues" evidence="1">
    <location>
        <begin position="708"/>
        <end position="727"/>
    </location>
</feature>
<dbReference type="AlphaFoldDB" id="A0A6A6WLK0"/>
<feature type="region of interest" description="Disordered" evidence="1">
    <location>
        <begin position="144"/>
        <end position="200"/>
    </location>
</feature>
<feature type="region of interest" description="Disordered" evidence="1">
    <location>
        <begin position="258"/>
        <end position="335"/>
    </location>
</feature>
<feature type="compositionally biased region" description="Basic and acidic residues" evidence="1">
    <location>
        <begin position="734"/>
        <end position="750"/>
    </location>
</feature>
<feature type="compositionally biased region" description="Low complexity" evidence="1">
    <location>
        <begin position="321"/>
        <end position="335"/>
    </location>
</feature>